<evidence type="ECO:0000256" key="3">
    <source>
        <dbReference type="ARBA" id="ARBA00022452"/>
    </source>
</evidence>
<keyword evidence="12" id="KW-1185">Reference proteome</keyword>
<dbReference type="NCBIfam" id="TIGR04057">
    <property type="entry name" value="SusC_RagA_signa"/>
    <property type="match status" value="1"/>
</dbReference>
<evidence type="ECO:0000256" key="2">
    <source>
        <dbReference type="ARBA" id="ARBA00022448"/>
    </source>
</evidence>
<comment type="subcellular location">
    <subcellularLocation>
        <location evidence="1 8">Cell outer membrane</location>
        <topology evidence="1 8">Multi-pass membrane protein</topology>
    </subcellularLocation>
</comment>
<dbReference type="KEGG" id="agi:FSB73_20610"/>
<keyword evidence="6 8" id="KW-0472">Membrane</keyword>
<dbReference type="RefSeq" id="WP_146786620.1">
    <property type="nucleotide sequence ID" value="NZ_CP042434.1"/>
</dbReference>
<dbReference type="Pfam" id="PF13715">
    <property type="entry name" value="CarbopepD_reg_2"/>
    <property type="match status" value="1"/>
</dbReference>
<keyword evidence="4 8" id="KW-0812">Transmembrane</keyword>
<proteinExistence type="inferred from homology"/>
<dbReference type="InterPro" id="IPR023996">
    <property type="entry name" value="TonB-dep_OMP_SusC/RagA"/>
</dbReference>
<dbReference type="InterPro" id="IPR036942">
    <property type="entry name" value="Beta-barrel_TonB_sf"/>
</dbReference>
<dbReference type="Pfam" id="PF07660">
    <property type="entry name" value="STN"/>
    <property type="match status" value="1"/>
</dbReference>
<dbReference type="Proteomes" id="UP000321291">
    <property type="component" value="Chromosome"/>
</dbReference>
<evidence type="ECO:0000256" key="8">
    <source>
        <dbReference type="PROSITE-ProRule" id="PRU01360"/>
    </source>
</evidence>
<dbReference type="InterPro" id="IPR023997">
    <property type="entry name" value="TonB-dep_OMP_SusC/RagA_CS"/>
</dbReference>
<comment type="similarity">
    <text evidence="8">Belongs to the TonB-dependent receptor family.</text>
</comment>
<evidence type="ECO:0000313" key="11">
    <source>
        <dbReference type="EMBL" id="QEC73708.1"/>
    </source>
</evidence>
<dbReference type="NCBIfam" id="TIGR04056">
    <property type="entry name" value="OMP_RagA_SusC"/>
    <property type="match status" value="1"/>
</dbReference>
<name>A0A5B8VU85_9BACT</name>
<accession>A0A5B8VU85</accession>
<dbReference type="Gene3D" id="2.60.40.1120">
    <property type="entry name" value="Carboxypeptidase-like, regulatory domain"/>
    <property type="match status" value="1"/>
</dbReference>
<reference evidence="11 12" key="1">
    <citation type="journal article" date="2017" name="Int. J. Syst. Evol. Microbiol.">
        <title>Arachidicoccus ginsenosidivorans sp. nov., with ginsenoside-converting activity isolated from ginseng cultivating soil.</title>
        <authorList>
            <person name="Siddiqi M.Z."/>
            <person name="Aslam Z."/>
            <person name="Im W.T."/>
        </authorList>
    </citation>
    <scope>NUCLEOTIDE SEQUENCE [LARGE SCALE GENOMIC DNA]</scope>
    <source>
        <strain evidence="11 12">Gsoil 809</strain>
    </source>
</reference>
<keyword evidence="7 8" id="KW-0998">Cell outer membrane</keyword>
<dbReference type="SUPFAM" id="SSF49464">
    <property type="entry name" value="Carboxypeptidase regulatory domain-like"/>
    <property type="match status" value="1"/>
</dbReference>
<evidence type="ECO:0000313" key="12">
    <source>
        <dbReference type="Proteomes" id="UP000321291"/>
    </source>
</evidence>
<evidence type="ECO:0000256" key="1">
    <source>
        <dbReference type="ARBA" id="ARBA00004571"/>
    </source>
</evidence>
<dbReference type="PANTHER" id="PTHR30069">
    <property type="entry name" value="TONB-DEPENDENT OUTER MEMBRANE RECEPTOR"/>
    <property type="match status" value="1"/>
</dbReference>
<dbReference type="PANTHER" id="PTHR30069:SF29">
    <property type="entry name" value="HEMOGLOBIN AND HEMOGLOBIN-HAPTOGLOBIN-BINDING PROTEIN 1-RELATED"/>
    <property type="match status" value="1"/>
</dbReference>
<dbReference type="InterPro" id="IPR012910">
    <property type="entry name" value="Plug_dom"/>
</dbReference>
<keyword evidence="3 8" id="KW-1134">Transmembrane beta strand</keyword>
<evidence type="ECO:0000256" key="4">
    <source>
        <dbReference type="ARBA" id="ARBA00022692"/>
    </source>
</evidence>
<feature type="domain" description="Secretin/TonB short N-terminal" evidence="10">
    <location>
        <begin position="47"/>
        <end position="99"/>
    </location>
</feature>
<dbReference type="EMBL" id="CP042434">
    <property type="protein sequence ID" value="QEC73708.1"/>
    <property type="molecule type" value="Genomic_DNA"/>
</dbReference>
<dbReference type="InterPro" id="IPR011662">
    <property type="entry name" value="Secretin/TonB_short_N"/>
</dbReference>
<dbReference type="InterPro" id="IPR039426">
    <property type="entry name" value="TonB-dep_rcpt-like"/>
</dbReference>
<dbReference type="Gene3D" id="2.40.170.20">
    <property type="entry name" value="TonB-dependent receptor, beta-barrel domain"/>
    <property type="match status" value="1"/>
</dbReference>
<evidence type="ECO:0000256" key="9">
    <source>
        <dbReference type="SAM" id="SignalP"/>
    </source>
</evidence>
<gene>
    <name evidence="11" type="ORF">FSB73_20610</name>
</gene>
<dbReference type="GO" id="GO:0015344">
    <property type="term" value="F:siderophore uptake transmembrane transporter activity"/>
    <property type="evidence" value="ECO:0007669"/>
    <property type="project" value="TreeGrafter"/>
</dbReference>
<evidence type="ECO:0000256" key="7">
    <source>
        <dbReference type="ARBA" id="ARBA00023237"/>
    </source>
</evidence>
<evidence type="ECO:0000259" key="10">
    <source>
        <dbReference type="SMART" id="SM00965"/>
    </source>
</evidence>
<feature type="chain" id="PRO_5022721257" evidence="9">
    <location>
        <begin position="18"/>
        <end position="1138"/>
    </location>
</feature>
<dbReference type="OrthoDB" id="899266at2"/>
<feature type="signal peptide" evidence="9">
    <location>
        <begin position="1"/>
        <end position="17"/>
    </location>
</feature>
<sequence length="1138" mass="126709">MKLTIAILLACCLQASAHVYSQKKISITLSNVRLSKAFETIERNSDYRFLYNAKAVPDNLRISIQATDLSITQILDKIVKGNGLIYNIVNSKVIAVTSAKEMMRPVHVTGMVTDRDGHPLAGVTIMIQGLKRGTVSDENGHFEIEAPDNGVLELSFIGYQRQEVPVHGGQPLSIVLREATKGLDEVVVIGYGTRLRQGDLTGAVTKLSADKIESRPVTGTMDAIQGLIPGVTITRQSGQPGNQGYQLAIRGASSVNGNVPLVLIDGIPGDLSLINPEDIQDITVLKDATAAIYGARAADGVILVTTKKGKSSDKPRVSYSYNLAMKTPGIMKKATTTAHFVEMFNEANKNDGDPPAFSDSTLAKIAAHDPGVGKGENWSLQSYPMFYGSKDWYGDLFKTALRQTHNINVSGGGNNSTYLLSFGDMRDNGNISAGTNASSRDNLRLNFQTRILDNLKLDANVSYDYLDTKTPSDLNDAIDNGLKVFSYVPVRNPEGNYYGYQGYENPFQELEQGGNRRTRDSRWGNNFKLEWTPIEGLVWTGQLGINLERYDDKAYYSTNIEHNWDNSDNLLIRNNPNSAYFNSWSSVYKNYSTYLNYDKTFGRHSIKLMAGASREKFTRETENMSGADFSSNVIFTLPLSDPKNLSAGDYWDDNSWALLSYFGRAGYSYANRYFLEGTLRKDGSSKFAPEKRWSDIYPSISAAWKLSEESFFKNTIDPHLVNLFKIRASWGRTGNQDIPALGLFDYIQLISIGGKYPIDGSTVSKMAYLNGIASPERTWETIESKNLGLDLALFDSRLSLSFDIYRKNNNNMLVSVSYPSTLGAVAPSSNSGKLLDKGWEFTGGWNSKIGKVQFNLGFILNHNSNIVTDLQGQDSYNLGLTTARQGYPLNSYFGFKGTVIRTKQQLDDYAAKYAGKGIVPGLQPNGFGGLGIGDIMYEDIDGDGQITTYGDKSKGYSGDAVFLGSQDPKFTYSLTGGLKFDNFDFAFILQGTGNKYVWRGNGNFGVPLSQFWFQPLDYFYGKTYTEQNQNARYPRLSNNATVKNNNYQFSSEWLENTKYLRVKNVTIGYTFKQIVLKKFKLESLRLYFSGQDIFEWAKGTWDGMYDPEEATPDVNNPAYYENNYPMYRTFSFGINANF</sequence>
<evidence type="ECO:0000256" key="5">
    <source>
        <dbReference type="ARBA" id="ARBA00022729"/>
    </source>
</evidence>
<keyword evidence="5 9" id="KW-0732">Signal</keyword>
<dbReference type="Pfam" id="PF07715">
    <property type="entry name" value="Plug"/>
    <property type="match status" value="1"/>
</dbReference>
<dbReference type="GO" id="GO:0044718">
    <property type="term" value="P:siderophore transmembrane transport"/>
    <property type="evidence" value="ECO:0007669"/>
    <property type="project" value="TreeGrafter"/>
</dbReference>
<dbReference type="InterPro" id="IPR037066">
    <property type="entry name" value="Plug_dom_sf"/>
</dbReference>
<dbReference type="InterPro" id="IPR008969">
    <property type="entry name" value="CarboxyPept-like_regulatory"/>
</dbReference>
<dbReference type="GO" id="GO:0009279">
    <property type="term" value="C:cell outer membrane"/>
    <property type="evidence" value="ECO:0007669"/>
    <property type="project" value="UniProtKB-SubCell"/>
</dbReference>
<dbReference type="AlphaFoldDB" id="A0A5B8VU85"/>
<dbReference type="PROSITE" id="PS52016">
    <property type="entry name" value="TONB_DEPENDENT_REC_3"/>
    <property type="match status" value="1"/>
</dbReference>
<keyword evidence="2 8" id="KW-0813">Transport</keyword>
<dbReference type="Gene3D" id="2.170.130.10">
    <property type="entry name" value="TonB-dependent receptor, plug domain"/>
    <property type="match status" value="1"/>
</dbReference>
<evidence type="ECO:0000256" key="6">
    <source>
        <dbReference type="ARBA" id="ARBA00023136"/>
    </source>
</evidence>
<organism evidence="11 12">
    <name type="scientific">Arachidicoccus ginsenosidivorans</name>
    <dbReference type="NCBI Taxonomy" id="496057"/>
    <lineage>
        <taxon>Bacteria</taxon>
        <taxon>Pseudomonadati</taxon>
        <taxon>Bacteroidota</taxon>
        <taxon>Chitinophagia</taxon>
        <taxon>Chitinophagales</taxon>
        <taxon>Chitinophagaceae</taxon>
        <taxon>Arachidicoccus</taxon>
    </lineage>
</organism>
<dbReference type="SUPFAM" id="SSF56935">
    <property type="entry name" value="Porins"/>
    <property type="match status" value="1"/>
</dbReference>
<dbReference type="SMART" id="SM00965">
    <property type="entry name" value="STN"/>
    <property type="match status" value="1"/>
</dbReference>
<protein>
    <submittedName>
        <fullName evidence="11">SusC/RagA family TonB-linked outer membrane protein</fullName>
    </submittedName>
</protein>